<feature type="compositionally biased region" description="Acidic residues" evidence="1">
    <location>
        <begin position="319"/>
        <end position="352"/>
    </location>
</feature>
<dbReference type="EMBL" id="CAJFDH010000001">
    <property type="protein sequence ID" value="CAD5206247.1"/>
    <property type="molecule type" value="Genomic_DNA"/>
</dbReference>
<organism evidence="4 5">
    <name type="scientific">Bursaphelenchus okinawaensis</name>
    <dbReference type="NCBI Taxonomy" id="465554"/>
    <lineage>
        <taxon>Eukaryota</taxon>
        <taxon>Metazoa</taxon>
        <taxon>Ecdysozoa</taxon>
        <taxon>Nematoda</taxon>
        <taxon>Chromadorea</taxon>
        <taxon>Rhabditida</taxon>
        <taxon>Tylenchina</taxon>
        <taxon>Tylenchomorpha</taxon>
        <taxon>Aphelenchoidea</taxon>
        <taxon>Aphelenchoididae</taxon>
        <taxon>Bursaphelenchus</taxon>
    </lineage>
</organism>
<dbReference type="PANTHER" id="PTHR37433">
    <property type="entry name" value="PROTEIN CBG25136-RELATED"/>
    <property type="match status" value="1"/>
</dbReference>
<dbReference type="AlphaFoldDB" id="A0A811JSD1"/>
<dbReference type="EMBL" id="CAJFCW020000001">
    <property type="protein sequence ID" value="CAG9081006.1"/>
    <property type="molecule type" value="Genomic_DNA"/>
</dbReference>
<keyword evidence="3" id="KW-0732">Signal</keyword>
<reference evidence="4" key="1">
    <citation type="submission" date="2020-09" db="EMBL/GenBank/DDBJ databases">
        <authorList>
            <person name="Kikuchi T."/>
        </authorList>
    </citation>
    <scope>NUCLEOTIDE SEQUENCE</scope>
    <source>
        <strain evidence="4">SH1</strain>
    </source>
</reference>
<keyword evidence="2" id="KW-1133">Transmembrane helix</keyword>
<evidence type="ECO:0000256" key="1">
    <source>
        <dbReference type="SAM" id="MobiDB-lite"/>
    </source>
</evidence>
<proteinExistence type="predicted"/>
<keyword evidence="2" id="KW-0812">Transmembrane</keyword>
<protein>
    <recommendedName>
        <fullName evidence="6">Activin_recp domain-containing protein</fullName>
    </recommendedName>
</protein>
<gene>
    <name evidence="4" type="ORF">BOKJ2_LOCUS931</name>
</gene>
<comment type="caution">
    <text evidence="4">The sequence shown here is derived from an EMBL/GenBank/DDBJ whole genome shotgun (WGS) entry which is preliminary data.</text>
</comment>
<dbReference type="Proteomes" id="UP000783686">
    <property type="component" value="Unassembled WGS sequence"/>
</dbReference>
<evidence type="ECO:0000256" key="3">
    <source>
        <dbReference type="SAM" id="SignalP"/>
    </source>
</evidence>
<feature type="transmembrane region" description="Helical" evidence="2">
    <location>
        <begin position="383"/>
        <end position="402"/>
    </location>
</feature>
<evidence type="ECO:0000256" key="2">
    <source>
        <dbReference type="SAM" id="Phobius"/>
    </source>
</evidence>
<feature type="signal peptide" evidence="3">
    <location>
        <begin position="1"/>
        <end position="21"/>
    </location>
</feature>
<keyword evidence="2" id="KW-0472">Membrane</keyword>
<dbReference type="Proteomes" id="UP000614601">
    <property type="component" value="Unassembled WGS sequence"/>
</dbReference>
<name>A0A811JSD1_9BILA</name>
<dbReference type="PANTHER" id="PTHR37433:SF5">
    <property type="entry name" value="DUF753 DOMAIN-CONTAINING PROTEIN-RELATED"/>
    <property type="match status" value="1"/>
</dbReference>
<accession>A0A811JSD1</accession>
<dbReference type="OrthoDB" id="5828794at2759"/>
<feature type="region of interest" description="Disordered" evidence="1">
    <location>
        <begin position="294"/>
        <end position="366"/>
    </location>
</feature>
<evidence type="ECO:0000313" key="5">
    <source>
        <dbReference type="Proteomes" id="UP000614601"/>
    </source>
</evidence>
<evidence type="ECO:0008006" key="6">
    <source>
        <dbReference type="Google" id="ProtNLM"/>
    </source>
</evidence>
<evidence type="ECO:0000313" key="4">
    <source>
        <dbReference type="EMBL" id="CAD5206247.1"/>
    </source>
</evidence>
<keyword evidence="5" id="KW-1185">Reference proteome</keyword>
<feature type="chain" id="PRO_5036220764" description="Activin_recp domain-containing protein" evidence="3">
    <location>
        <begin position="22"/>
        <end position="421"/>
    </location>
</feature>
<sequence length="421" mass="46933">MIREAVAAVMASIFIVQSVEAVRCLDCVGEDCMGDFCNGDVCVVSSFTPRWGSLQRKSEMVKGCMSGKMLRRDLRSHCEVAQGSGDVFTCFCDDKNMCNKNPARKYEQEEVKLYKCSCDGPHCDGNVCYGELCSFVKNHVTGETEKGCVNASLPLVERRSAGACMMPPMTGAMHHSVAKDAEQLQQTESCICAGDYCNRKKPRIRVKEDQRCNASVEVTMFGNKASTGVKPCEGEYCFVVNIASEMGVPDSYRTQGCLSFVEGAELAEELNPTGCAKFDSEKLKVQACLKTSNKQTIRRAEENRQQPPRAKGQGKNMEIEYDEEEEEEEKPEKEVEEEEKEERDESEEEEEADAKKEKLPSSTPHYIFERPTLPPEPEDSNTALISVFGLLILLIALSGVVWKFELHKRLFRANYDTVAGG</sequence>